<feature type="region of interest" description="Disordered" evidence="1">
    <location>
        <begin position="171"/>
        <end position="208"/>
    </location>
</feature>
<feature type="region of interest" description="Disordered" evidence="1">
    <location>
        <begin position="370"/>
        <end position="407"/>
    </location>
</feature>
<sequence>MCGIKLIGNFQDSSNSLDDLDHVYRRPLAMDGHIFTLGPYSIPGHCSRVDHWSHANGLVTISEVPVAMSLVVSQRAAMSLSKTGVEFINTSQELRCAELVTSSGMARTTDLWHSRQLNGNLTDVIIQNTIKKTKQMMSASAPVHQRVGGGTMLIKSVSIFLASGRKASVAGKSRTTAAGVGDGSTSGGGKRKGGKARRMMGDDTTKMSTVTKCSPKMIESLKKRTHFTRMLQVYVKPRLSLYSTFWPTRSQPVVLQYKPTHNFLAMLTNVLEFGEPFGGTTRRDKNIPWLMVSPWLPGAISQSVVIEEWDEQALVSQQLMFRADWSKQIGRECKVSSYLPYVFLAFERPERLILYVLRPTMEPTVNMKKDVGVGVGRRPPDEAKKNPVPGKRPTPRRRKLAASVGGTATSSRLVLPVQAGGVEGLRSWGLKAPPVRKELMPGEAEAGGAAPTPGVVRAAGRFKRESLSGNESALSRANKASALSRANRDGVTSPPGVGSGAPSTTGGERAAGRAQRESPSGDDSAISRANTLASVTSPSTGEVGADGQGEASGAPTTSGNLTVPTEALTRGSPAIVRR</sequence>
<gene>
    <name evidence="2" type="ORF">TGEB3V08_LOCUS7499</name>
</gene>
<organism evidence="2">
    <name type="scientific">Timema genevievae</name>
    <name type="common">Walking stick</name>
    <dbReference type="NCBI Taxonomy" id="629358"/>
    <lineage>
        <taxon>Eukaryota</taxon>
        <taxon>Metazoa</taxon>
        <taxon>Ecdysozoa</taxon>
        <taxon>Arthropoda</taxon>
        <taxon>Hexapoda</taxon>
        <taxon>Insecta</taxon>
        <taxon>Pterygota</taxon>
        <taxon>Neoptera</taxon>
        <taxon>Polyneoptera</taxon>
        <taxon>Phasmatodea</taxon>
        <taxon>Timematodea</taxon>
        <taxon>Timematoidea</taxon>
        <taxon>Timematidae</taxon>
        <taxon>Timema</taxon>
    </lineage>
</organism>
<feature type="compositionally biased region" description="Polar residues" evidence="1">
    <location>
        <begin position="527"/>
        <end position="540"/>
    </location>
</feature>
<feature type="compositionally biased region" description="Polar residues" evidence="1">
    <location>
        <begin position="554"/>
        <end position="563"/>
    </location>
</feature>
<protein>
    <submittedName>
        <fullName evidence="2">Uncharacterized protein</fullName>
    </submittedName>
</protein>
<name>A0A7R9PNY0_TIMGE</name>
<evidence type="ECO:0000256" key="1">
    <source>
        <dbReference type="SAM" id="MobiDB-lite"/>
    </source>
</evidence>
<evidence type="ECO:0000313" key="2">
    <source>
        <dbReference type="EMBL" id="CAD7599951.1"/>
    </source>
</evidence>
<dbReference type="EMBL" id="OE842408">
    <property type="protein sequence ID" value="CAD7599951.1"/>
    <property type="molecule type" value="Genomic_DNA"/>
</dbReference>
<proteinExistence type="predicted"/>
<feature type="compositionally biased region" description="Basic residues" evidence="1">
    <location>
        <begin position="189"/>
        <end position="198"/>
    </location>
</feature>
<feature type="region of interest" description="Disordered" evidence="1">
    <location>
        <begin position="466"/>
        <end position="578"/>
    </location>
</feature>
<dbReference type="AlphaFoldDB" id="A0A7R9PNY0"/>
<reference evidence="2" key="1">
    <citation type="submission" date="2020-11" db="EMBL/GenBank/DDBJ databases">
        <authorList>
            <person name="Tran Van P."/>
        </authorList>
    </citation>
    <scope>NUCLEOTIDE SEQUENCE</scope>
</reference>
<accession>A0A7R9PNY0</accession>